<name>A0ACB8D1Y5_DERSI</name>
<accession>A0ACB8D1Y5</accession>
<reference evidence="1" key="1">
    <citation type="submission" date="2020-05" db="EMBL/GenBank/DDBJ databases">
        <title>Large-scale comparative analyses of tick genomes elucidate their genetic diversity and vector capacities.</title>
        <authorList>
            <person name="Jia N."/>
            <person name="Wang J."/>
            <person name="Shi W."/>
            <person name="Du L."/>
            <person name="Sun Y."/>
            <person name="Zhan W."/>
            <person name="Jiang J."/>
            <person name="Wang Q."/>
            <person name="Zhang B."/>
            <person name="Ji P."/>
            <person name="Sakyi L.B."/>
            <person name="Cui X."/>
            <person name="Yuan T."/>
            <person name="Jiang B."/>
            <person name="Yang W."/>
            <person name="Lam T.T.-Y."/>
            <person name="Chang Q."/>
            <person name="Ding S."/>
            <person name="Wang X."/>
            <person name="Zhu J."/>
            <person name="Ruan X."/>
            <person name="Zhao L."/>
            <person name="Wei J."/>
            <person name="Que T."/>
            <person name="Du C."/>
            <person name="Cheng J."/>
            <person name="Dai P."/>
            <person name="Han X."/>
            <person name="Huang E."/>
            <person name="Gao Y."/>
            <person name="Liu J."/>
            <person name="Shao H."/>
            <person name="Ye R."/>
            <person name="Li L."/>
            <person name="Wei W."/>
            <person name="Wang X."/>
            <person name="Wang C."/>
            <person name="Yang T."/>
            <person name="Huo Q."/>
            <person name="Li W."/>
            <person name="Guo W."/>
            <person name="Chen H."/>
            <person name="Zhou L."/>
            <person name="Ni X."/>
            <person name="Tian J."/>
            <person name="Zhou Y."/>
            <person name="Sheng Y."/>
            <person name="Liu T."/>
            <person name="Pan Y."/>
            <person name="Xia L."/>
            <person name="Li J."/>
            <person name="Zhao F."/>
            <person name="Cao W."/>
        </authorList>
    </citation>
    <scope>NUCLEOTIDE SEQUENCE</scope>
    <source>
        <strain evidence="1">Dsil-2018</strain>
    </source>
</reference>
<proteinExistence type="predicted"/>
<comment type="caution">
    <text evidence="1">The sequence shown here is derived from an EMBL/GenBank/DDBJ whole genome shotgun (WGS) entry which is preliminary data.</text>
</comment>
<dbReference type="Proteomes" id="UP000821865">
    <property type="component" value="Chromosome 3"/>
</dbReference>
<evidence type="ECO:0000313" key="1">
    <source>
        <dbReference type="EMBL" id="KAH7958385.1"/>
    </source>
</evidence>
<organism evidence="1 2">
    <name type="scientific">Dermacentor silvarum</name>
    <name type="common">Tick</name>
    <dbReference type="NCBI Taxonomy" id="543639"/>
    <lineage>
        <taxon>Eukaryota</taxon>
        <taxon>Metazoa</taxon>
        <taxon>Ecdysozoa</taxon>
        <taxon>Arthropoda</taxon>
        <taxon>Chelicerata</taxon>
        <taxon>Arachnida</taxon>
        <taxon>Acari</taxon>
        <taxon>Parasitiformes</taxon>
        <taxon>Ixodida</taxon>
        <taxon>Ixodoidea</taxon>
        <taxon>Ixodidae</taxon>
        <taxon>Rhipicephalinae</taxon>
        <taxon>Dermacentor</taxon>
    </lineage>
</organism>
<sequence>MHLKRRLPLYLLLWPPVLLSTQTRLSHKQVRLFLLVWPTGLLLTRASLNRNRVRLLFESNRHGQDYFRNVTATMCDHSTIFCSSRIVYVVLNIL</sequence>
<keyword evidence="2" id="KW-1185">Reference proteome</keyword>
<evidence type="ECO:0000313" key="2">
    <source>
        <dbReference type="Proteomes" id="UP000821865"/>
    </source>
</evidence>
<gene>
    <name evidence="1" type="ORF">HPB49_001146</name>
</gene>
<dbReference type="EMBL" id="CM023472">
    <property type="protein sequence ID" value="KAH7958385.1"/>
    <property type="molecule type" value="Genomic_DNA"/>
</dbReference>
<protein>
    <submittedName>
        <fullName evidence="1">Uncharacterized protein</fullName>
    </submittedName>
</protein>